<feature type="compositionally biased region" description="Basic and acidic residues" evidence="1">
    <location>
        <begin position="244"/>
        <end position="272"/>
    </location>
</feature>
<feature type="region of interest" description="Disordered" evidence="1">
    <location>
        <begin position="1"/>
        <end position="68"/>
    </location>
</feature>
<accession>A0AB72X4C2</accession>
<dbReference type="AlphaFoldDB" id="A0AB72X4C2"/>
<keyword evidence="3" id="KW-1185">Reference proteome</keyword>
<dbReference type="Proteomes" id="UP001189225">
    <property type="component" value="Unassembled WGS sequence"/>
</dbReference>
<feature type="compositionally biased region" description="Polar residues" evidence="1">
    <location>
        <begin position="1"/>
        <end position="21"/>
    </location>
</feature>
<protein>
    <recommendedName>
        <fullName evidence="4">Type III effector protein</fullName>
    </recommendedName>
</protein>
<dbReference type="EMBL" id="CATWHI010000001">
    <property type="protein sequence ID" value="CAJ0737900.1"/>
    <property type="molecule type" value="Genomic_DNA"/>
</dbReference>
<evidence type="ECO:0008006" key="4">
    <source>
        <dbReference type="Google" id="ProtNLM"/>
    </source>
</evidence>
<gene>
    <name evidence="2" type="ORF">R16034_00888</name>
</gene>
<reference evidence="2 3" key="1">
    <citation type="submission" date="2023-07" db="EMBL/GenBank/DDBJ databases">
        <authorList>
            <person name="Peeters C."/>
        </authorList>
    </citation>
    <scope>NUCLEOTIDE SEQUENCE [LARGE SCALE GENOMIC DNA]</scope>
    <source>
        <strain evidence="2 3">R-16034</strain>
    </source>
</reference>
<evidence type="ECO:0000313" key="2">
    <source>
        <dbReference type="EMBL" id="CAJ0737900.1"/>
    </source>
</evidence>
<comment type="caution">
    <text evidence="2">The sequence shown here is derived from an EMBL/GenBank/DDBJ whole genome shotgun (WGS) entry which is preliminary data.</text>
</comment>
<sequence length="272" mass="30092">MKPTGITPTFSKGNVSDTTPVSEAAVPRQEHEPRRRGGQLSGLLSRKKASEAVGPSEPRSTGSRANVVDATHREFVAAQIYKAQTMYHATTAQSKHSIQKRGFSAHKKSGGATAELTSQVAMSEQFNQNAKTHHYAFTDVQNAKAFHKNNLRTSDSAAIVRFFKDRTPFERDPDFSLPAARRTSADIPARQILKSRKSPPTAGESEMMRRALAHEGVDVTQAEAGRLLREVQSDSEDDFPATPTDRKKPFWQETREGNADLSREDFIKSRNA</sequence>
<evidence type="ECO:0000256" key="1">
    <source>
        <dbReference type="SAM" id="MobiDB-lite"/>
    </source>
</evidence>
<organism evidence="2 3">
    <name type="scientific">Ralstonia edaphi</name>
    <dbReference type="NCBI Taxonomy" id="3058599"/>
    <lineage>
        <taxon>Bacteria</taxon>
        <taxon>Pseudomonadati</taxon>
        <taxon>Pseudomonadota</taxon>
        <taxon>Betaproteobacteria</taxon>
        <taxon>Burkholderiales</taxon>
        <taxon>Burkholderiaceae</taxon>
        <taxon>Ralstonia</taxon>
    </lineage>
</organism>
<feature type="region of interest" description="Disordered" evidence="1">
    <location>
        <begin position="181"/>
        <end position="272"/>
    </location>
</feature>
<dbReference type="RefSeq" id="WP_147217529.1">
    <property type="nucleotide sequence ID" value="NZ_CATWAR010000003.1"/>
</dbReference>
<name>A0AB72X4C2_9RALS</name>
<feature type="compositionally biased region" description="Basic and acidic residues" evidence="1">
    <location>
        <begin position="206"/>
        <end position="217"/>
    </location>
</feature>
<proteinExistence type="predicted"/>
<evidence type="ECO:0000313" key="3">
    <source>
        <dbReference type="Proteomes" id="UP001189225"/>
    </source>
</evidence>